<name>A0A0K1PDH7_9BACT</name>
<dbReference type="Pfam" id="PF22073">
    <property type="entry name" value="Cep192_D4"/>
    <property type="match status" value="1"/>
</dbReference>
<sequence>MRHFLYGLLLVPLMLVGCAKEPLGSARGVIVSDPATEIDFGQVFVGTEASMLVTLSNTGRSLVQVRASDFPSGYDMRPSELTLAPGGKAEVKVAFFPLREERFDGQLKISLSNAKNELIALELKGEGVKRVVEVVEVLDFGTIKLGDTKTLPLDLTNLIEKSLNLTLSITGGSDRTAFRVDDGAVELPGGATRAIDVSFTPANRGPHAASLLLRPCATCQDVRVQLVGTGGITELRASPPTLSLGTVTPGESNTRYFSIQNIGDFPATVTSMTLVGDPVRDPATEGEAPREFSLAATGEFEVGVSATVDVAVSFDATAADSRKFAKVQVMGPDGLYFEVPVDGKSGGIEVEADPKTVDFGRQPKNFAAKKTFMIRNSGESVALELYPPSEQANYTVAAVDGTSAPWHLNSQNANSMAFEVTFKGSEIQEYPAEMDFPIYVGGAMSAEQPFVTVHLMANVVELPACDLDISPSSLRFGAVTVNRGVQLPIEITNQGTTECLVWNFALDTENRAFAAPGLPNGSQVLAPGDKITVGIRYQPTRITGVIDRTNLYFNHSDVETPRAVVAISGLATSFCLSADPNPVAFGPVPAVPQSLQVFKPFVVRNCGTDAVRISRVSMASGYSQRFTARSDETLPVTIASNGTKSFLASYKPLDLVRDVGKVEVWMQGVDEPFLVETQGQGTDDICGVLCDWPTAICPAAGQSVTVNTQIVLSGGAYSPGGHPTTCSWTVASAPVGSSARPVGGGCTPTFTPDLVGNYVFELMVTDQLGNRGACQHSLTATPWGGLWVETFWDAAGDIDLHLVNEDRGARGNQASWWSSADCYYGDCQLGSRPNPLWDNDINMTASLDRDDIPGTGPENIRINSPSLTHPYAIGIHNFSNSRNPINVTTNLYCGGSLAFNATTVFTATKQFEIVGSAQYNGSTCIFTRDGTRWTGFH</sequence>
<dbReference type="PANTHER" id="PTHR23053:SF0">
    <property type="entry name" value="HYDROCEPHALUS-INDUCING PROTEIN HOMOLOG"/>
    <property type="match status" value="1"/>
</dbReference>
<dbReference type="InterPro" id="IPR033305">
    <property type="entry name" value="Hydin-like"/>
</dbReference>
<dbReference type="Proteomes" id="UP000055590">
    <property type="component" value="Chromosome"/>
</dbReference>
<dbReference type="PANTHER" id="PTHR23053">
    <property type="entry name" value="DLEC1 DELETED IN LUNG AND ESOPHAGEAL CANCER 1"/>
    <property type="match status" value="1"/>
</dbReference>
<dbReference type="InterPro" id="IPR035986">
    <property type="entry name" value="PKD_dom_sf"/>
</dbReference>
<evidence type="ECO:0000259" key="7">
    <source>
        <dbReference type="Pfam" id="PF22544"/>
    </source>
</evidence>
<keyword evidence="3" id="KW-0963">Cytoplasm</keyword>
<keyword evidence="9" id="KW-1185">Reference proteome</keyword>
<evidence type="ECO:0000313" key="8">
    <source>
        <dbReference type="EMBL" id="AKU91557.1"/>
    </source>
</evidence>
<reference evidence="8 9" key="1">
    <citation type="submission" date="2015-08" db="EMBL/GenBank/DDBJ databases">
        <authorList>
            <person name="Babu N.S."/>
            <person name="Beckwith C.J."/>
            <person name="Beseler K.G."/>
            <person name="Brison A."/>
            <person name="Carone J.V."/>
            <person name="Caskin T.P."/>
            <person name="Diamond M."/>
            <person name="Durham M.E."/>
            <person name="Foxe J.M."/>
            <person name="Go M."/>
            <person name="Henderson B.A."/>
            <person name="Jones I.B."/>
            <person name="McGettigan J.A."/>
            <person name="Micheletti S.J."/>
            <person name="Nasrallah M.E."/>
            <person name="Ortiz D."/>
            <person name="Piller C.R."/>
            <person name="Privatt S.R."/>
            <person name="Schneider S.L."/>
            <person name="Sharp S."/>
            <person name="Smith T.C."/>
            <person name="Stanton J.D."/>
            <person name="Ullery H.E."/>
            <person name="Wilson R.J."/>
            <person name="Serrano M.G."/>
            <person name="Buck G."/>
            <person name="Lee V."/>
            <person name="Wang Y."/>
            <person name="Carvalho R."/>
            <person name="Voegtly L."/>
            <person name="Shi R."/>
            <person name="Duckworth R."/>
            <person name="Johnson A."/>
            <person name="Loviza R."/>
            <person name="Walstead R."/>
            <person name="Shah Z."/>
            <person name="Kiflezghi M."/>
            <person name="Wade K."/>
            <person name="Ball S.L."/>
            <person name="Bradley K.W."/>
            <person name="Asai D.J."/>
            <person name="Bowman C.A."/>
            <person name="Russell D.A."/>
            <person name="Pope W.H."/>
            <person name="Jacobs-Sera D."/>
            <person name="Hendrix R.W."/>
            <person name="Hatfull G.F."/>
        </authorList>
    </citation>
    <scope>NUCLEOTIDE SEQUENCE [LARGE SCALE GENOMIC DNA]</scope>
    <source>
        <strain evidence="8 9">DSM 27710</strain>
    </source>
</reference>
<dbReference type="EMBL" id="CP012332">
    <property type="protein sequence ID" value="AKU91557.1"/>
    <property type="molecule type" value="Genomic_DNA"/>
</dbReference>
<dbReference type="InterPro" id="IPR053879">
    <property type="entry name" value="HYDIN_VesB_CFA65-like_Ig"/>
</dbReference>
<evidence type="ECO:0000313" key="9">
    <source>
        <dbReference type="Proteomes" id="UP000055590"/>
    </source>
</evidence>
<feature type="domain" description="HYDIN/VesB/CFA65-like Ig-like" evidence="7">
    <location>
        <begin position="36"/>
        <end position="125"/>
    </location>
</feature>
<feature type="domain" description="Cep192/Spd-2-like" evidence="6">
    <location>
        <begin position="137"/>
        <end position="231"/>
    </location>
</feature>
<comment type="subcellular location">
    <subcellularLocation>
        <location evidence="1">Cell projection</location>
        <location evidence="1">Cilium</location>
    </subcellularLocation>
    <subcellularLocation>
        <location evidence="2">Cytoplasm</location>
    </subcellularLocation>
</comment>
<dbReference type="OrthoDB" id="5479562at2"/>
<evidence type="ECO:0000259" key="6">
    <source>
        <dbReference type="Pfam" id="PF22073"/>
    </source>
</evidence>
<dbReference type="GO" id="GO:0005737">
    <property type="term" value="C:cytoplasm"/>
    <property type="evidence" value="ECO:0007669"/>
    <property type="project" value="UniProtKB-SubCell"/>
</dbReference>
<organism evidence="8 9">
    <name type="scientific">Vulgatibacter incomptus</name>
    <dbReference type="NCBI Taxonomy" id="1391653"/>
    <lineage>
        <taxon>Bacteria</taxon>
        <taxon>Pseudomonadati</taxon>
        <taxon>Myxococcota</taxon>
        <taxon>Myxococcia</taxon>
        <taxon>Myxococcales</taxon>
        <taxon>Cystobacterineae</taxon>
        <taxon>Vulgatibacteraceae</taxon>
        <taxon>Vulgatibacter</taxon>
    </lineage>
</organism>
<protein>
    <submittedName>
        <fullName evidence="8">Uncharacterized protein</fullName>
    </submittedName>
</protein>
<evidence type="ECO:0000256" key="4">
    <source>
        <dbReference type="ARBA" id="ARBA00023069"/>
    </source>
</evidence>
<dbReference type="RefSeq" id="WP_082343016.1">
    <property type="nucleotide sequence ID" value="NZ_CP012332.1"/>
</dbReference>
<dbReference type="Gene3D" id="2.60.40.10">
    <property type="entry name" value="Immunoglobulins"/>
    <property type="match status" value="5"/>
</dbReference>
<keyword evidence="4" id="KW-0969">Cilium</keyword>
<dbReference type="SUPFAM" id="SSF49299">
    <property type="entry name" value="PKD domain"/>
    <property type="match status" value="1"/>
</dbReference>
<dbReference type="PROSITE" id="PS51257">
    <property type="entry name" value="PROKAR_LIPOPROTEIN"/>
    <property type="match status" value="1"/>
</dbReference>
<dbReference type="InterPro" id="IPR054090">
    <property type="entry name" value="Cep192_Spd-2-like_dom"/>
</dbReference>
<evidence type="ECO:0000256" key="1">
    <source>
        <dbReference type="ARBA" id="ARBA00004138"/>
    </source>
</evidence>
<gene>
    <name evidence="8" type="ORF">AKJ08_1944</name>
</gene>
<accession>A0A0K1PDH7</accession>
<dbReference type="Pfam" id="PF22544">
    <property type="entry name" value="HYDIN_VesB_CFA65-like_Ig"/>
    <property type="match status" value="1"/>
</dbReference>
<proteinExistence type="predicted"/>
<evidence type="ECO:0000256" key="5">
    <source>
        <dbReference type="ARBA" id="ARBA00023273"/>
    </source>
</evidence>
<evidence type="ECO:0000256" key="3">
    <source>
        <dbReference type="ARBA" id="ARBA00022490"/>
    </source>
</evidence>
<keyword evidence="5" id="KW-0966">Cell projection</keyword>
<dbReference type="InterPro" id="IPR013783">
    <property type="entry name" value="Ig-like_fold"/>
</dbReference>
<dbReference type="AlphaFoldDB" id="A0A0K1PDH7"/>
<evidence type="ECO:0000256" key="2">
    <source>
        <dbReference type="ARBA" id="ARBA00004496"/>
    </source>
</evidence>
<dbReference type="STRING" id="1391653.AKJ08_1944"/>
<dbReference type="NCBIfam" id="NF012200">
    <property type="entry name" value="choice_anch_D"/>
    <property type="match status" value="3"/>
</dbReference>
<dbReference type="KEGG" id="vin:AKJ08_1944"/>